<feature type="compositionally biased region" description="Basic residues" evidence="1">
    <location>
        <begin position="1"/>
        <end position="14"/>
    </location>
</feature>
<name>A0AAN7F3K6_QUERU</name>
<evidence type="ECO:0000256" key="1">
    <source>
        <dbReference type="SAM" id="MobiDB-lite"/>
    </source>
</evidence>
<reference evidence="2 3" key="1">
    <citation type="journal article" date="2023" name="G3 (Bethesda)">
        <title>A haplotype-resolved chromosome-scale genome for Quercus rubra L. provides insights into the genetics of adaptive traits for red oak species.</title>
        <authorList>
            <person name="Kapoor B."/>
            <person name="Jenkins J."/>
            <person name="Schmutz J."/>
            <person name="Zhebentyayeva T."/>
            <person name="Kuelheim C."/>
            <person name="Coggeshall M."/>
            <person name="Heim C."/>
            <person name="Lasky J.R."/>
            <person name="Leites L."/>
            <person name="Islam-Faridi N."/>
            <person name="Romero-Severson J."/>
            <person name="DeLeo V.L."/>
            <person name="Lucas S.M."/>
            <person name="Lazic D."/>
            <person name="Gailing O."/>
            <person name="Carlson J."/>
            <person name="Staton M."/>
        </authorList>
    </citation>
    <scope>NUCLEOTIDE SEQUENCE [LARGE SCALE GENOMIC DNA]</scope>
    <source>
        <strain evidence="2">Pseudo-F2</strain>
    </source>
</reference>
<keyword evidence="3" id="KW-1185">Reference proteome</keyword>
<evidence type="ECO:0000313" key="2">
    <source>
        <dbReference type="EMBL" id="KAK4584609.1"/>
    </source>
</evidence>
<comment type="caution">
    <text evidence="2">The sequence shown here is derived from an EMBL/GenBank/DDBJ whole genome shotgun (WGS) entry which is preliminary data.</text>
</comment>
<sequence>MSKTKGRPKKKRMKGGRELGKQKKSCRLCESFLRL</sequence>
<proteinExistence type="predicted"/>
<dbReference type="Proteomes" id="UP001324115">
    <property type="component" value="Unassembled WGS sequence"/>
</dbReference>
<dbReference type="EMBL" id="JAXUIC010000006">
    <property type="protein sequence ID" value="KAK4584609.1"/>
    <property type="molecule type" value="Genomic_DNA"/>
</dbReference>
<protein>
    <submittedName>
        <fullName evidence="2">Uncharacterized protein</fullName>
    </submittedName>
</protein>
<dbReference type="AlphaFoldDB" id="A0AAN7F3K6"/>
<evidence type="ECO:0000313" key="3">
    <source>
        <dbReference type="Proteomes" id="UP001324115"/>
    </source>
</evidence>
<gene>
    <name evidence="2" type="ORF">RGQ29_022366</name>
</gene>
<accession>A0AAN7F3K6</accession>
<feature type="region of interest" description="Disordered" evidence="1">
    <location>
        <begin position="1"/>
        <end position="24"/>
    </location>
</feature>
<organism evidence="2 3">
    <name type="scientific">Quercus rubra</name>
    <name type="common">Northern red oak</name>
    <name type="synonym">Quercus borealis</name>
    <dbReference type="NCBI Taxonomy" id="3512"/>
    <lineage>
        <taxon>Eukaryota</taxon>
        <taxon>Viridiplantae</taxon>
        <taxon>Streptophyta</taxon>
        <taxon>Embryophyta</taxon>
        <taxon>Tracheophyta</taxon>
        <taxon>Spermatophyta</taxon>
        <taxon>Magnoliopsida</taxon>
        <taxon>eudicotyledons</taxon>
        <taxon>Gunneridae</taxon>
        <taxon>Pentapetalae</taxon>
        <taxon>rosids</taxon>
        <taxon>fabids</taxon>
        <taxon>Fagales</taxon>
        <taxon>Fagaceae</taxon>
        <taxon>Quercus</taxon>
    </lineage>
</organism>